<accession>A0ABQ8UMD1</accession>
<dbReference type="EMBL" id="JAPMOS010000019">
    <property type="protein sequence ID" value="KAJ4459438.1"/>
    <property type="molecule type" value="Genomic_DNA"/>
</dbReference>
<evidence type="ECO:0000313" key="1">
    <source>
        <dbReference type="EMBL" id="KAJ4459438.1"/>
    </source>
</evidence>
<sequence length="465" mass="50626">MPHRAMSSPGGPSSPLLPSALGLRLRQIFGEPLPPLAFLAHYFSALRVEMPDQSLRPAEPTPLSAPDATVRTLSLECHPAYLPSLVSCFPRLAMLAVVFRMHGLVEHAALLRDIAATIEQCPHLRQLDLHLPSGVTTTAPALTLTPDELTALRLGPVLTSLTACMAFPDPNPVLPAWLRCCSLTLMKVPPVLTLDLPQVEELSLEYLAPTLLRLRCPQLRSFNTVDYILKPMGAEADVVAVEGLMPHLGQITADILVPVASWDAFFRFFLPLVLASREPLDLSLILPSRRSPALDDLPIADSWRVRSLTVTGSSEQSVGCSLRLPTSVAHLVLKDLQTVSIVGPGVRLIEWQNHREDATCLSLATPQLDTLIIRAGLQPQVTFTPPSLPAPVRTLAVWLEKPNLRALAALVRILRETLEVLVAKTSAPHRPALSLDGPALRRVFSDTPIRFLTACPCSRKGPKPL</sequence>
<evidence type="ECO:0008006" key="3">
    <source>
        <dbReference type="Google" id="ProtNLM"/>
    </source>
</evidence>
<gene>
    <name evidence="1" type="ORF">PAPYR_4484</name>
</gene>
<organism evidence="1 2">
    <name type="scientific">Paratrimastix pyriformis</name>
    <dbReference type="NCBI Taxonomy" id="342808"/>
    <lineage>
        <taxon>Eukaryota</taxon>
        <taxon>Metamonada</taxon>
        <taxon>Preaxostyla</taxon>
        <taxon>Paratrimastigidae</taxon>
        <taxon>Paratrimastix</taxon>
    </lineage>
</organism>
<comment type="caution">
    <text evidence="1">The sequence shown here is derived from an EMBL/GenBank/DDBJ whole genome shotgun (WGS) entry which is preliminary data.</text>
</comment>
<dbReference type="Proteomes" id="UP001141327">
    <property type="component" value="Unassembled WGS sequence"/>
</dbReference>
<reference evidence="1" key="1">
    <citation type="journal article" date="2022" name="bioRxiv">
        <title>Genomics of Preaxostyla Flagellates Illuminates Evolutionary Transitions and the Path Towards Mitochondrial Loss.</title>
        <authorList>
            <person name="Novak L.V.F."/>
            <person name="Treitli S.C."/>
            <person name="Pyrih J."/>
            <person name="Halakuc P."/>
            <person name="Pipaliya S.V."/>
            <person name="Vacek V."/>
            <person name="Brzon O."/>
            <person name="Soukal P."/>
            <person name="Eme L."/>
            <person name="Dacks J.B."/>
            <person name="Karnkowska A."/>
            <person name="Elias M."/>
            <person name="Hampl V."/>
        </authorList>
    </citation>
    <scope>NUCLEOTIDE SEQUENCE</scope>
    <source>
        <strain evidence="1">RCP-MX</strain>
    </source>
</reference>
<name>A0ABQ8UMD1_9EUKA</name>
<protein>
    <recommendedName>
        <fullName evidence="3">F-box domain-containing protein</fullName>
    </recommendedName>
</protein>
<proteinExistence type="predicted"/>
<keyword evidence="2" id="KW-1185">Reference proteome</keyword>
<evidence type="ECO:0000313" key="2">
    <source>
        <dbReference type="Proteomes" id="UP001141327"/>
    </source>
</evidence>